<feature type="domain" description="Polymerase/histidinol phosphatase N-terminal" evidence="1">
    <location>
        <begin position="32"/>
        <end position="117"/>
    </location>
</feature>
<dbReference type="PANTHER" id="PTHR36928:SF1">
    <property type="entry name" value="PHOSPHATASE YCDX-RELATED"/>
    <property type="match status" value="1"/>
</dbReference>
<dbReference type="InterPro" id="IPR004013">
    <property type="entry name" value="PHP_dom"/>
</dbReference>
<dbReference type="Pfam" id="PF02811">
    <property type="entry name" value="PHP"/>
    <property type="match status" value="1"/>
</dbReference>
<comment type="caution">
    <text evidence="2">The sequence shown here is derived from an EMBL/GenBank/DDBJ whole genome shotgun (WGS) entry which is preliminary data.</text>
</comment>
<gene>
    <name evidence="2" type="ORF">H9742_06635</name>
</gene>
<evidence type="ECO:0000259" key="1">
    <source>
        <dbReference type="SMART" id="SM00481"/>
    </source>
</evidence>
<dbReference type="InterPro" id="IPR003141">
    <property type="entry name" value="Pol/His_phosphatase_N"/>
</dbReference>
<dbReference type="InterPro" id="IPR016195">
    <property type="entry name" value="Pol/histidinol_Pase-like"/>
</dbReference>
<evidence type="ECO:0000313" key="3">
    <source>
        <dbReference type="Proteomes" id="UP000824265"/>
    </source>
</evidence>
<evidence type="ECO:0000313" key="2">
    <source>
        <dbReference type="EMBL" id="HIW81195.1"/>
    </source>
</evidence>
<dbReference type="EMBL" id="DXGH01000036">
    <property type="protein sequence ID" value="HIW81195.1"/>
    <property type="molecule type" value="Genomic_DNA"/>
</dbReference>
<dbReference type="SMART" id="SM00481">
    <property type="entry name" value="POLIIIAc"/>
    <property type="match status" value="1"/>
</dbReference>
<dbReference type="Proteomes" id="UP000824265">
    <property type="component" value="Unassembled WGS sequence"/>
</dbReference>
<sequence>MCFFLTFQSFGNILKKRTRTRNELPMNDFFKIDLHTHTCASGHGTKDTITDLAREASARGITILGISDHGPATMGSAKPAYFRGLSVLNRQDALAGSSKRHPFGVRLLLGVEANILDKEGHLDLSDEILASLDYVIVSMHLPIYTPGSVKENTLAYQRAMEHPKVRIIGHCDDPRFPVDYDALVSASLQRGVLPELNNVSLLSGSYRGDCRPGAICLLDACRRLNYPILLSSDSHGKEQIGCMAQAFALTKERAFPASLIGNLHPERLPFSIF</sequence>
<proteinExistence type="predicted"/>
<dbReference type="AlphaFoldDB" id="A0A9D1UCB1"/>
<dbReference type="InterPro" id="IPR050243">
    <property type="entry name" value="PHP_phosphatase"/>
</dbReference>
<name>A0A9D1UCB1_9FIRM</name>
<dbReference type="PANTHER" id="PTHR36928">
    <property type="entry name" value="PHOSPHATASE YCDX-RELATED"/>
    <property type="match status" value="1"/>
</dbReference>
<dbReference type="GO" id="GO:0005829">
    <property type="term" value="C:cytosol"/>
    <property type="evidence" value="ECO:0007669"/>
    <property type="project" value="TreeGrafter"/>
</dbReference>
<dbReference type="Gene3D" id="3.20.20.140">
    <property type="entry name" value="Metal-dependent hydrolases"/>
    <property type="match status" value="1"/>
</dbReference>
<accession>A0A9D1UCB1</accession>
<reference evidence="2" key="2">
    <citation type="submission" date="2021-04" db="EMBL/GenBank/DDBJ databases">
        <authorList>
            <person name="Gilroy R."/>
        </authorList>
    </citation>
    <scope>NUCLEOTIDE SEQUENCE</scope>
    <source>
        <strain evidence="2">CHK195-6426</strain>
    </source>
</reference>
<dbReference type="SUPFAM" id="SSF89550">
    <property type="entry name" value="PHP domain-like"/>
    <property type="match status" value="1"/>
</dbReference>
<reference evidence="2" key="1">
    <citation type="journal article" date="2021" name="PeerJ">
        <title>Extensive microbial diversity within the chicken gut microbiome revealed by metagenomics and culture.</title>
        <authorList>
            <person name="Gilroy R."/>
            <person name="Ravi A."/>
            <person name="Getino M."/>
            <person name="Pursley I."/>
            <person name="Horton D.L."/>
            <person name="Alikhan N.F."/>
            <person name="Baker D."/>
            <person name="Gharbi K."/>
            <person name="Hall N."/>
            <person name="Watson M."/>
            <person name="Adriaenssens E.M."/>
            <person name="Foster-Nyarko E."/>
            <person name="Jarju S."/>
            <person name="Secka A."/>
            <person name="Antonio M."/>
            <person name="Oren A."/>
            <person name="Chaudhuri R.R."/>
            <person name="La Ragione R."/>
            <person name="Hildebrand F."/>
            <person name="Pallen M.J."/>
        </authorList>
    </citation>
    <scope>NUCLEOTIDE SEQUENCE</scope>
    <source>
        <strain evidence="2">CHK195-6426</strain>
    </source>
</reference>
<organism evidence="2 3">
    <name type="scientific">Candidatus Acetatifactor stercoripullorum</name>
    <dbReference type="NCBI Taxonomy" id="2838414"/>
    <lineage>
        <taxon>Bacteria</taxon>
        <taxon>Bacillati</taxon>
        <taxon>Bacillota</taxon>
        <taxon>Clostridia</taxon>
        <taxon>Lachnospirales</taxon>
        <taxon>Lachnospiraceae</taxon>
        <taxon>Acetatifactor</taxon>
    </lineage>
</organism>
<dbReference type="GO" id="GO:0008270">
    <property type="term" value="F:zinc ion binding"/>
    <property type="evidence" value="ECO:0007669"/>
    <property type="project" value="TreeGrafter"/>
</dbReference>
<protein>
    <submittedName>
        <fullName evidence="2">PHP domain-containing protein</fullName>
    </submittedName>
</protein>
<dbReference type="GO" id="GO:0042578">
    <property type="term" value="F:phosphoric ester hydrolase activity"/>
    <property type="evidence" value="ECO:0007669"/>
    <property type="project" value="TreeGrafter"/>
</dbReference>